<feature type="compositionally biased region" description="Polar residues" evidence="1">
    <location>
        <begin position="79"/>
        <end position="90"/>
    </location>
</feature>
<proteinExistence type="predicted"/>
<keyword evidence="3" id="KW-1185">Reference proteome</keyword>
<protein>
    <submittedName>
        <fullName evidence="2">Uncharacterized protein</fullName>
    </submittedName>
</protein>
<dbReference type="KEGG" id="ffu:CLAFUR5_09996"/>
<dbReference type="EMBL" id="CP090169">
    <property type="protein sequence ID" value="UJO20420.1"/>
    <property type="molecule type" value="Genomic_DNA"/>
</dbReference>
<feature type="region of interest" description="Disordered" evidence="1">
    <location>
        <begin position="64"/>
        <end position="90"/>
    </location>
</feature>
<accession>A0A9Q8PDG2</accession>
<feature type="compositionally biased region" description="Basic and acidic residues" evidence="1">
    <location>
        <begin position="159"/>
        <end position="171"/>
    </location>
</feature>
<evidence type="ECO:0000256" key="1">
    <source>
        <dbReference type="SAM" id="MobiDB-lite"/>
    </source>
</evidence>
<dbReference type="Proteomes" id="UP000756132">
    <property type="component" value="Chromosome 7"/>
</dbReference>
<reference evidence="2" key="1">
    <citation type="submission" date="2021-12" db="EMBL/GenBank/DDBJ databases">
        <authorList>
            <person name="Zaccaron A."/>
            <person name="Stergiopoulos I."/>
        </authorList>
    </citation>
    <scope>NUCLEOTIDE SEQUENCE</scope>
    <source>
        <strain evidence="2">Race5_Kim</strain>
    </source>
</reference>
<name>A0A9Q8PDG2_PASFU</name>
<feature type="region of interest" description="Disordered" evidence="1">
    <location>
        <begin position="147"/>
        <end position="171"/>
    </location>
</feature>
<evidence type="ECO:0000313" key="2">
    <source>
        <dbReference type="EMBL" id="UJO20420.1"/>
    </source>
</evidence>
<dbReference type="RefSeq" id="XP_047764786.1">
    <property type="nucleotide sequence ID" value="XM_047909144.1"/>
</dbReference>
<dbReference type="GeneID" id="71989874"/>
<gene>
    <name evidence="2" type="ORF">CLAFUR5_09996</name>
</gene>
<organism evidence="2 3">
    <name type="scientific">Passalora fulva</name>
    <name type="common">Tomato leaf mold</name>
    <name type="synonym">Cladosporium fulvum</name>
    <dbReference type="NCBI Taxonomy" id="5499"/>
    <lineage>
        <taxon>Eukaryota</taxon>
        <taxon>Fungi</taxon>
        <taxon>Dikarya</taxon>
        <taxon>Ascomycota</taxon>
        <taxon>Pezizomycotina</taxon>
        <taxon>Dothideomycetes</taxon>
        <taxon>Dothideomycetidae</taxon>
        <taxon>Mycosphaerellales</taxon>
        <taxon>Mycosphaerellaceae</taxon>
        <taxon>Fulvia</taxon>
    </lineage>
</organism>
<evidence type="ECO:0000313" key="3">
    <source>
        <dbReference type="Proteomes" id="UP000756132"/>
    </source>
</evidence>
<reference evidence="2" key="2">
    <citation type="journal article" date="2022" name="Microb. Genom.">
        <title>A chromosome-scale genome assembly of the tomato pathogen Cladosporium fulvum reveals a compartmentalized genome architecture and the presence of a dispensable chromosome.</title>
        <authorList>
            <person name="Zaccaron A.Z."/>
            <person name="Chen L.H."/>
            <person name="Samaras A."/>
            <person name="Stergiopoulos I."/>
        </authorList>
    </citation>
    <scope>NUCLEOTIDE SEQUENCE</scope>
    <source>
        <strain evidence="2">Race5_Kim</strain>
    </source>
</reference>
<dbReference type="AlphaFoldDB" id="A0A9Q8PDG2"/>
<sequence length="171" mass="19130">MSRELSVCGHCEHKNRSLKTVLHKALSRPRANILQLLQTPKSSSSARTDIPCLWHSTTDTTVSQTHNALDKGHHRPTARKSSALTTSQQSHADRLIQTLDYIHPRTRSLAGMDDWRPATKHLKHKPMPLVTFGIFSMALCSIAASIKRGSTKPQRSHAGVKEGEARSRWKE</sequence>